<dbReference type="PANTHER" id="PTHR20958">
    <property type="entry name" value="GLYCINE N-ACYLTRANSFERASE-LIKE PROTEIN"/>
    <property type="match status" value="1"/>
</dbReference>
<organism evidence="1 2">
    <name type="scientific">Cerrena zonata</name>
    <dbReference type="NCBI Taxonomy" id="2478898"/>
    <lineage>
        <taxon>Eukaryota</taxon>
        <taxon>Fungi</taxon>
        <taxon>Dikarya</taxon>
        <taxon>Basidiomycota</taxon>
        <taxon>Agaricomycotina</taxon>
        <taxon>Agaricomycetes</taxon>
        <taxon>Polyporales</taxon>
        <taxon>Cerrenaceae</taxon>
        <taxon>Cerrena</taxon>
    </lineage>
</organism>
<proteinExistence type="predicted"/>
<name>A0AAW0GDV0_9APHY</name>
<dbReference type="InterPro" id="IPR016181">
    <property type="entry name" value="Acyl_CoA_acyltransferase"/>
</dbReference>
<sequence>MPGVQLSRLDTSSSQNVERLAELLRAHLPLPLPLLGMFYSGDLDGGYLSVWTTFDITTSSSIPDLFSVITFSPLAVDKYRFFCSAESNDGPATREEEMHVVSVINALYKALKVPGPLVEGIEIETVFLRLDGRTNILGIGHLHSKWTSCLEPFESFGYRTTIFHCPPQSSPVSPLPWNVCADDRFEVDELRESDIPFVNERCPYKRSHLSMLTRLPYSACLKLKGTPTPISWVLLYPDGSFGMLHVEPQHRKTGVARLVGLALCKKLEQMFQPVDEDKVGKYPWSRWEFADVVEGNEKGTFLMKSFETVGWREGWTTSTSYLNLEEGMEVVKIPWSEAVKTLWSF</sequence>
<dbReference type="AlphaFoldDB" id="A0AAW0GDV0"/>
<evidence type="ECO:0000313" key="2">
    <source>
        <dbReference type="Proteomes" id="UP001385951"/>
    </source>
</evidence>
<evidence type="ECO:0000313" key="1">
    <source>
        <dbReference type="EMBL" id="KAK7691485.1"/>
    </source>
</evidence>
<comment type="caution">
    <text evidence="1">The sequence shown here is derived from an EMBL/GenBank/DDBJ whole genome shotgun (WGS) entry which is preliminary data.</text>
</comment>
<dbReference type="InterPro" id="IPR053225">
    <property type="entry name" value="Acyl-CoA_N-acyltransferase"/>
</dbReference>
<reference evidence="1 2" key="1">
    <citation type="submission" date="2022-09" db="EMBL/GenBank/DDBJ databases">
        <authorList>
            <person name="Palmer J.M."/>
        </authorList>
    </citation>
    <scope>NUCLEOTIDE SEQUENCE [LARGE SCALE GENOMIC DNA]</scope>
    <source>
        <strain evidence="1 2">DSM 7382</strain>
    </source>
</reference>
<accession>A0AAW0GDV0</accession>
<dbReference type="Proteomes" id="UP001385951">
    <property type="component" value="Unassembled WGS sequence"/>
</dbReference>
<keyword evidence="2" id="KW-1185">Reference proteome</keyword>
<protein>
    <recommendedName>
        <fullName evidence="3">N-acetyltransferase domain-containing protein</fullName>
    </recommendedName>
</protein>
<evidence type="ECO:0008006" key="3">
    <source>
        <dbReference type="Google" id="ProtNLM"/>
    </source>
</evidence>
<dbReference type="Gene3D" id="3.40.630.30">
    <property type="match status" value="1"/>
</dbReference>
<gene>
    <name evidence="1" type="ORF">QCA50_004884</name>
</gene>
<dbReference type="EMBL" id="JASBNA010000005">
    <property type="protein sequence ID" value="KAK7691485.1"/>
    <property type="molecule type" value="Genomic_DNA"/>
</dbReference>
<dbReference type="PANTHER" id="PTHR20958:SF6">
    <property type="entry name" value="GLYCINE N-ACYLTRANSFERASE-LIKE PROTEIN"/>
    <property type="match status" value="1"/>
</dbReference>
<dbReference type="SUPFAM" id="SSF55729">
    <property type="entry name" value="Acyl-CoA N-acyltransferases (Nat)"/>
    <property type="match status" value="1"/>
</dbReference>